<comment type="similarity">
    <text evidence="3">Belongs to the MOS2 family.</text>
</comment>
<organism evidence="6 7">
    <name type="scientific">Rozella allomycis (strain CSF55)</name>
    <dbReference type="NCBI Taxonomy" id="988480"/>
    <lineage>
        <taxon>Eukaryota</taxon>
        <taxon>Fungi</taxon>
        <taxon>Fungi incertae sedis</taxon>
        <taxon>Cryptomycota</taxon>
        <taxon>Cryptomycota incertae sedis</taxon>
        <taxon>Rozella</taxon>
    </lineage>
</organism>
<keyword evidence="4" id="KW-0539">Nucleus</keyword>
<dbReference type="InterPro" id="IPR005824">
    <property type="entry name" value="KOW"/>
</dbReference>
<evidence type="ECO:0000256" key="2">
    <source>
        <dbReference type="ARBA" id="ARBA00008576"/>
    </source>
</evidence>
<dbReference type="GO" id="GO:0005681">
    <property type="term" value="C:spliceosomal complex"/>
    <property type="evidence" value="ECO:0007669"/>
    <property type="project" value="TreeGrafter"/>
</dbReference>
<dbReference type="HOGENOM" id="CLU_619980_0_0_1"/>
<evidence type="ECO:0000256" key="3">
    <source>
        <dbReference type="ARBA" id="ARBA00010966"/>
    </source>
</evidence>
<dbReference type="GO" id="GO:0003676">
    <property type="term" value="F:nucleic acid binding"/>
    <property type="evidence" value="ECO:0007669"/>
    <property type="project" value="InterPro"/>
</dbReference>
<reference evidence="6 7" key="1">
    <citation type="journal article" date="2013" name="Curr. Biol.">
        <title>Shared signatures of parasitism and phylogenomics unite Cryptomycota and microsporidia.</title>
        <authorList>
            <person name="James T.Y."/>
            <person name="Pelin A."/>
            <person name="Bonen L."/>
            <person name="Ahrendt S."/>
            <person name="Sain D."/>
            <person name="Corradi N."/>
            <person name="Stajich J.E."/>
        </authorList>
    </citation>
    <scope>NUCLEOTIDE SEQUENCE [LARGE SCALE GENOMIC DNA]</scope>
    <source>
        <strain evidence="6 7">CSF55</strain>
    </source>
</reference>
<dbReference type="InterPro" id="IPR014722">
    <property type="entry name" value="Rib_uL2_dom2"/>
</dbReference>
<dbReference type="SMART" id="SM00443">
    <property type="entry name" value="G_patch"/>
    <property type="match status" value="1"/>
</dbReference>
<evidence type="ECO:0000259" key="5">
    <source>
        <dbReference type="PROSITE" id="PS50174"/>
    </source>
</evidence>
<sequence>MNTTIKFNQKDSKKIEKHSLFTEEETEHKDISSLKPSTPVKAIPFISKNEWKFEEHETFKLEQLFEQVTETEEKKDERFGLIERKRERVDEDVPLLMKNKVPGLKDEWNEDEKFKHDVSLRPDERHTDYENVPIEEFGAALLRGMGWDKGKAIGRNPERGLVEPIEFIQRPHKFLGLGANPDAIAVPVPQKKYIKPGESREKKEYVLPGDSKKYYKSIHEKLVEKPTLQKVGARVTVIEGVHEGLHGIVSQIYVDSVLVTLENNQEDVRLKFEKLKLYDGKTVEISKSNQRRDLDDNWIVPFLKVRIVSRSFENGKYFNLKGIIQDVTAPQVCIIKLDNGKTCHDVKQRHLETIIPEVGGLVYIVRGKLKGNVGRLLAKNKKLSNAAVKIHGMESIMDFDYDDISEYHGHVDDE</sequence>
<dbReference type="GO" id="GO:0000398">
    <property type="term" value="P:mRNA splicing, via spliceosome"/>
    <property type="evidence" value="ECO:0007669"/>
    <property type="project" value="InterPro"/>
</dbReference>
<comment type="similarity">
    <text evidence="2">Belongs to the SPP2 family.</text>
</comment>
<dbReference type="PANTHER" id="PTHR15818:SF2">
    <property type="entry name" value="G-PATCH DOMAIN AND KOW MOTIFS-CONTAINING PROTEIN"/>
    <property type="match status" value="1"/>
</dbReference>
<proteinExistence type="inferred from homology"/>
<protein>
    <submittedName>
        <fullName evidence="6">DExH-box splicing factor binding site domain-containing protein</fullName>
    </submittedName>
</protein>
<dbReference type="Pfam" id="PF12656">
    <property type="entry name" value="G-patch_2"/>
    <property type="match status" value="1"/>
</dbReference>
<keyword evidence="7" id="KW-1185">Reference proteome</keyword>
<comment type="subcellular location">
    <subcellularLocation>
        <location evidence="1">Nucleus</location>
    </subcellularLocation>
</comment>
<evidence type="ECO:0000313" key="6">
    <source>
        <dbReference type="EMBL" id="EPZ35066.1"/>
    </source>
</evidence>
<feature type="domain" description="G-patch" evidence="5">
    <location>
        <begin position="134"/>
        <end position="182"/>
    </location>
</feature>
<name>A0A075B275_ROZAC</name>
<dbReference type="InterPro" id="IPR026822">
    <property type="entry name" value="Spp2/MOS2_G-patch"/>
</dbReference>
<evidence type="ECO:0000256" key="4">
    <source>
        <dbReference type="ARBA" id="ARBA00023242"/>
    </source>
</evidence>
<dbReference type="AlphaFoldDB" id="A0A075B275"/>
<dbReference type="SMART" id="SM00739">
    <property type="entry name" value="KOW"/>
    <property type="match status" value="2"/>
</dbReference>
<accession>A0A075B275</accession>
<dbReference type="Gene3D" id="2.30.30.140">
    <property type="match status" value="1"/>
</dbReference>
<dbReference type="Gene3D" id="2.30.30.30">
    <property type="match status" value="1"/>
</dbReference>
<dbReference type="OrthoDB" id="5577072at2759"/>
<evidence type="ECO:0000313" key="7">
    <source>
        <dbReference type="Proteomes" id="UP000030755"/>
    </source>
</evidence>
<dbReference type="EMBL" id="KE560887">
    <property type="protein sequence ID" value="EPZ35066.1"/>
    <property type="molecule type" value="Genomic_DNA"/>
</dbReference>
<dbReference type="InterPro" id="IPR045166">
    <property type="entry name" value="Spp2-like"/>
</dbReference>
<dbReference type="STRING" id="988480.A0A075B275"/>
<evidence type="ECO:0000256" key="1">
    <source>
        <dbReference type="ARBA" id="ARBA00004123"/>
    </source>
</evidence>
<dbReference type="Pfam" id="PF25088">
    <property type="entry name" value="GPKOW_C"/>
    <property type="match status" value="1"/>
</dbReference>
<gene>
    <name evidence="6" type="ORF">O9G_004084</name>
</gene>
<dbReference type="PANTHER" id="PTHR15818">
    <property type="entry name" value="G PATCH AND KOW-CONTAINING"/>
    <property type="match status" value="1"/>
</dbReference>
<dbReference type="Proteomes" id="UP000030755">
    <property type="component" value="Unassembled WGS sequence"/>
</dbReference>
<dbReference type="PROSITE" id="PS50174">
    <property type="entry name" value="G_PATCH"/>
    <property type="match status" value="1"/>
</dbReference>
<dbReference type="OMA" id="AHKDKEK"/>
<dbReference type="InterPro" id="IPR000467">
    <property type="entry name" value="G_patch_dom"/>
</dbReference>